<keyword evidence="1" id="KW-0472">Membrane</keyword>
<accession>A0A0R0CWG5</accession>
<dbReference type="Gene3D" id="3.40.30.10">
    <property type="entry name" value="Glutaredoxin"/>
    <property type="match status" value="1"/>
</dbReference>
<dbReference type="Proteomes" id="UP000051386">
    <property type="component" value="Unassembled WGS sequence"/>
</dbReference>
<dbReference type="InterPro" id="IPR013766">
    <property type="entry name" value="Thioredoxin_domain"/>
</dbReference>
<dbReference type="InterPro" id="IPR050553">
    <property type="entry name" value="Thioredoxin_ResA/DsbE_sf"/>
</dbReference>
<dbReference type="SUPFAM" id="SSF52833">
    <property type="entry name" value="Thioredoxin-like"/>
    <property type="match status" value="1"/>
</dbReference>
<evidence type="ECO:0000313" key="3">
    <source>
        <dbReference type="EMBL" id="KRG73462.1"/>
    </source>
</evidence>
<dbReference type="PANTHER" id="PTHR42852">
    <property type="entry name" value="THIOL:DISULFIDE INTERCHANGE PROTEIN DSBE"/>
    <property type="match status" value="1"/>
</dbReference>
<feature type="transmembrane region" description="Helical" evidence="1">
    <location>
        <begin position="6"/>
        <end position="28"/>
    </location>
</feature>
<dbReference type="PROSITE" id="PS51352">
    <property type="entry name" value="THIOREDOXIN_2"/>
    <property type="match status" value="1"/>
</dbReference>
<organism evidence="3 4">
    <name type="scientific">Stenotrophomonas chelatiphaga</name>
    <dbReference type="NCBI Taxonomy" id="517011"/>
    <lineage>
        <taxon>Bacteria</taxon>
        <taxon>Pseudomonadati</taxon>
        <taxon>Pseudomonadota</taxon>
        <taxon>Gammaproteobacteria</taxon>
        <taxon>Lysobacterales</taxon>
        <taxon>Lysobacteraceae</taxon>
        <taxon>Stenotrophomonas</taxon>
    </lineage>
</organism>
<dbReference type="AlphaFoldDB" id="A0A0R0CWG5"/>
<dbReference type="Pfam" id="PF08534">
    <property type="entry name" value="Redoxin"/>
    <property type="match status" value="1"/>
</dbReference>
<protein>
    <recommendedName>
        <fullName evidence="2">Thioredoxin domain-containing protein</fullName>
    </recommendedName>
</protein>
<dbReference type="InterPro" id="IPR013740">
    <property type="entry name" value="Redoxin"/>
</dbReference>
<evidence type="ECO:0000256" key="1">
    <source>
        <dbReference type="SAM" id="Phobius"/>
    </source>
</evidence>
<evidence type="ECO:0000313" key="4">
    <source>
        <dbReference type="Proteomes" id="UP000051386"/>
    </source>
</evidence>
<keyword evidence="1" id="KW-0812">Transmembrane</keyword>
<dbReference type="GO" id="GO:0016491">
    <property type="term" value="F:oxidoreductase activity"/>
    <property type="evidence" value="ECO:0007669"/>
    <property type="project" value="InterPro"/>
</dbReference>
<dbReference type="PATRIC" id="fig|517011.3.peg.1863"/>
<reference evidence="3 4" key="1">
    <citation type="submission" date="2015-05" db="EMBL/GenBank/DDBJ databases">
        <title>Genome sequencing and analysis of members of genus Stenotrophomonas.</title>
        <authorList>
            <person name="Patil P.P."/>
            <person name="Midha S."/>
            <person name="Patil P.B."/>
        </authorList>
    </citation>
    <scope>NUCLEOTIDE SEQUENCE [LARGE SCALE GENOMIC DNA]</scope>
    <source>
        <strain evidence="3 4">DSM 21508</strain>
    </source>
</reference>
<dbReference type="InterPro" id="IPR036249">
    <property type="entry name" value="Thioredoxin-like_sf"/>
</dbReference>
<feature type="transmembrane region" description="Helical" evidence="1">
    <location>
        <begin position="80"/>
        <end position="96"/>
    </location>
</feature>
<name>A0A0R0CWG5_9GAMM</name>
<gene>
    <name evidence="3" type="ORF">ABB28_10775</name>
</gene>
<feature type="transmembrane region" description="Helical" evidence="1">
    <location>
        <begin position="40"/>
        <end position="60"/>
    </location>
</feature>
<evidence type="ECO:0000259" key="2">
    <source>
        <dbReference type="PROSITE" id="PS51352"/>
    </source>
</evidence>
<keyword evidence="1" id="KW-1133">Transmembrane helix</keyword>
<dbReference type="EMBL" id="LDJK01000045">
    <property type="protein sequence ID" value="KRG73462.1"/>
    <property type="molecule type" value="Genomic_DNA"/>
</dbReference>
<dbReference type="PANTHER" id="PTHR42852:SF13">
    <property type="entry name" value="PROTEIN DIPZ"/>
    <property type="match status" value="1"/>
</dbReference>
<sequence length="266" mass="28713">MMSLGPVPLPVALAVSFLLLALLVARLWPRPPGISWRPASALLVDMFLLGLLAARAVFVLRAAPLYLDDPWSILRIGDGGFDPIGFFVFAAGWGAWKLRRHPPLRPAVLAATLLAAGGWWGASAGLQHWQAAQVRLPELVLQDLAGQPVGLAAGQGRPVVVNLWASWCGPCIREMPVLAAAQRAHPQVRFLFVNQGEDVATVQGFLHAHAPGLQGVLLDEPALTGQAMGVQAYPSTLFFDREGQLRELHLGELTAAGLEHKLRRLR</sequence>
<dbReference type="CDD" id="cd02966">
    <property type="entry name" value="TlpA_like_family"/>
    <property type="match status" value="1"/>
</dbReference>
<comment type="caution">
    <text evidence="3">The sequence shown here is derived from an EMBL/GenBank/DDBJ whole genome shotgun (WGS) entry which is preliminary data.</text>
</comment>
<keyword evidence="4" id="KW-1185">Reference proteome</keyword>
<proteinExistence type="predicted"/>
<feature type="domain" description="Thioredoxin" evidence="2">
    <location>
        <begin position="130"/>
        <end position="266"/>
    </location>
</feature>